<sequence>MNLAALYHRPDSEMAYLVKKDDFQIRLRTGTNEVENVILYYGDPYDVTINDKKKQIWEYQVQEMNLQASTSLYDYWQLNVSVPLKR</sequence>
<feature type="non-terminal residue" evidence="2">
    <location>
        <position position="86"/>
    </location>
</feature>
<proteinExistence type="predicted"/>
<keyword evidence="2" id="KW-0378">Hydrolase</keyword>
<organism evidence="2 3">
    <name type="scientific">Ligilactobacillus salivarius</name>
    <dbReference type="NCBI Taxonomy" id="1624"/>
    <lineage>
        <taxon>Bacteria</taxon>
        <taxon>Bacillati</taxon>
        <taxon>Bacillota</taxon>
        <taxon>Bacilli</taxon>
        <taxon>Lactobacillales</taxon>
        <taxon>Lactobacillaceae</taxon>
        <taxon>Ligilactobacillus</taxon>
    </lineage>
</organism>
<evidence type="ECO:0000313" key="2">
    <source>
        <dbReference type="EMBL" id="MSE06477.1"/>
    </source>
</evidence>
<protein>
    <submittedName>
        <fullName evidence="2">Alpha-glycosidase</fullName>
    </submittedName>
</protein>
<evidence type="ECO:0000259" key="1">
    <source>
        <dbReference type="Pfam" id="PF02903"/>
    </source>
</evidence>
<name>A0A6A8LV58_9LACO</name>
<dbReference type="Proteomes" id="UP000437575">
    <property type="component" value="Unassembled WGS sequence"/>
</dbReference>
<dbReference type="SUPFAM" id="SSF81296">
    <property type="entry name" value="E set domains"/>
    <property type="match status" value="1"/>
</dbReference>
<dbReference type="GO" id="GO:0005975">
    <property type="term" value="P:carbohydrate metabolic process"/>
    <property type="evidence" value="ECO:0007669"/>
    <property type="project" value="InterPro"/>
</dbReference>
<gene>
    <name evidence="2" type="ORF">GKC34_12145</name>
</gene>
<dbReference type="GO" id="GO:0004553">
    <property type="term" value="F:hydrolase activity, hydrolyzing O-glycosyl compounds"/>
    <property type="evidence" value="ECO:0007669"/>
    <property type="project" value="InterPro"/>
</dbReference>
<reference evidence="2 3" key="1">
    <citation type="submission" date="2019-11" db="EMBL/GenBank/DDBJ databases">
        <title>Draft Genome Sequence of Plant Growth-Promoting Rhizosphere-Associated Bacteria.</title>
        <authorList>
            <person name="Vasilyev I.Y."/>
            <person name="Radchenko V."/>
            <person name="Ilnitskaya E.V."/>
        </authorList>
    </citation>
    <scope>NUCLEOTIDE SEQUENCE [LARGE SCALE GENOMIC DNA]</scope>
    <source>
        <strain evidence="2 3">VRA_1sq_f</strain>
    </source>
</reference>
<dbReference type="CDD" id="cd02857">
    <property type="entry name" value="E_set_CDase_PDE_N"/>
    <property type="match status" value="1"/>
</dbReference>
<dbReference type="InterPro" id="IPR013783">
    <property type="entry name" value="Ig-like_fold"/>
</dbReference>
<keyword evidence="2" id="KW-0326">Glycosidase</keyword>
<dbReference type="AlphaFoldDB" id="A0A6A8LV58"/>
<dbReference type="InterPro" id="IPR004185">
    <property type="entry name" value="Glyco_hydro_13_lg-like_dom"/>
</dbReference>
<evidence type="ECO:0000313" key="3">
    <source>
        <dbReference type="Proteomes" id="UP000437575"/>
    </source>
</evidence>
<accession>A0A6A8LV58</accession>
<dbReference type="InterPro" id="IPR014756">
    <property type="entry name" value="Ig_E-set"/>
</dbReference>
<comment type="caution">
    <text evidence="2">The sequence shown here is derived from an EMBL/GenBank/DDBJ whole genome shotgun (WGS) entry which is preliminary data.</text>
</comment>
<dbReference type="Gene3D" id="2.60.40.10">
    <property type="entry name" value="Immunoglobulins"/>
    <property type="match status" value="1"/>
</dbReference>
<dbReference type="EMBL" id="WKKZ01000964">
    <property type="protein sequence ID" value="MSE06477.1"/>
    <property type="molecule type" value="Genomic_DNA"/>
</dbReference>
<feature type="domain" description="Glycoside hydrolase family 13 N-terminal Ig-like" evidence="1">
    <location>
        <begin position="1"/>
        <end position="86"/>
    </location>
</feature>
<dbReference type="Pfam" id="PF02903">
    <property type="entry name" value="Alpha-amylase_N"/>
    <property type="match status" value="1"/>
</dbReference>